<keyword evidence="2" id="KW-1185">Reference proteome</keyword>
<dbReference type="EMBL" id="MT732473">
    <property type="protein sequence ID" value="QQV91386.1"/>
    <property type="molecule type" value="Genomic_DNA"/>
</dbReference>
<evidence type="ECO:0000313" key="1">
    <source>
        <dbReference type="EMBL" id="QQV91386.1"/>
    </source>
</evidence>
<protein>
    <submittedName>
        <fullName evidence="1">LuxR family transcriptional regulator</fullName>
    </submittedName>
</protein>
<evidence type="ECO:0000313" key="2">
    <source>
        <dbReference type="Proteomes" id="UP000693839"/>
    </source>
</evidence>
<organism evidence="1 2">
    <name type="scientific">Polaribacter phage Leef_1</name>
    <dbReference type="NCBI Taxonomy" id="2745684"/>
    <lineage>
        <taxon>Viruses</taxon>
        <taxon>Duplodnaviria</taxon>
        <taxon>Heunggongvirae</taxon>
        <taxon>Uroviricota</taxon>
        <taxon>Caudoviricetes</taxon>
        <taxon>Helgolandviridae</taxon>
        <taxon>Leefvirus</taxon>
        <taxon>Leefvirus Leef</taxon>
    </lineage>
</organism>
<name>A0A8E4ZDR5_9CAUD</name>
<reference evidence="1" key="1">
    <citation type="submission" date="2020-07" db="EMBL/GenBank/DDBJ databases">
        <title>Highly diverse flavobacterial phages as mortality factor during North Sea spring blooms.</title>
        <authorList>
            <person name="Bartlau N."/>
            <person name="Wichels A."/>
            <person name="Krohne G."/>
            <person name="Adriaenssens E.M."/>
            <person name="Heins A."/>
            <person name="Fuchs B.M."/>
            <person name="Amann R."/>
            <person name="Moraru C."/>
        </authorList>
    </citation>
    <scope>NUCLEOTIDE SEQUENCE</scope>
</reference>
<sequence length="195" mass="22216">MINNCKSNQISAPLQIAGLFPSDNSIEFVGNRETKRTLWMRGGHVSYFTDLPTAEYNLVKEAYLKLPKAVAFCSAIHKELKDQVELFTYYMFGDLDATPDIKDGVLAPSENFRDKRNCPSLHWETKQITIDTYILTPRDLLMIDMMADDYKDAVIAEAIGVCHSHYDALKRKLFTYTNTQSKPALLLKAKEQNVI</sequence>
<proteinExistence type="predicted"/>
<dbReference type="Proteomes" id="UP000693839">
    <property type="component" value="Segment"/>
</dbReference>
<accession>A0A8E4ZDR5</accession>
<gene>
    <name evidence="1" type="ORF">Leef1_22</name>
</gene>